<comment type="caution">
    <text evidence="4">The sequence shown here is derived from an EMBL/GenBank/DDBJ whole genome shotgun (WGS) entry which is preliminary data.</text>
</comment>
<dbReference type="PANTHER" id="PTHR32305:SF15">
    <property type="entry name" value="PROTEIN RHSA-RELATED"/>
    <property type="match status" value="1"/>
</dbReference>
<dbReference type="EMBL" id="QZFV01000107">
    <property type="protein sequence ID" value="RJQ81670.1"/>
    <property type="molecule type" value="Genomic_DNA"/>
</dbReference>
<protein>
    <submittedName>
        <fullName evidence="4">Type IV secretion protein Rhs</fullName>
    </submittedName>
</protein>
<feature type="region of interest" description="Disordered" evidence="1">
    <location>
        <begin position="1608"/>
        <end position="1631"/>
    </location>
</feature>
<feature type="region of interest" description="Disordered" evidence="1">
    <location>
        <begin position="1484"/>
        <end position="1511"/>
    </location>
</feature>
<evidence type="ECO:0000259" key="3">
    <source>
        <dbReference type="Pfam" id="PF20148"/>
    </source>
</evidence>
<evidence type="ECO:0000259" key="2">
    <source>
        <dbReference type="Pfam" id="PF03527"/>
    </source>
</evidence>
<dbReference type="InterPro" id="IPR036689">
    <property type="entry name" value="ESAT-6-like_sf"/>
</dbReference>
<dbReference type="Gene3D" id="2.180.10.10">
    <property type="entry name" value="RHS repeat-associated core"/>
    <property type="match status" value="2"/>
</dbReference>
<name>A0A419HX87_9PSEU</name>
<dbReference type="Proteomes" id="UP000285112">
    <property type="component" value="Unassembled WGS sequence"/>
</dbReference>
<dbReference type="InterPro" id="IPR031325">
    <property type="entry name" value="RHS_repeat"/>
</dbReference>
<dbReference type="SUPFAM" id="SSF140453">
    <property type="entry name" value="EsxAB dimer-like"/>
    <property type="match status" value="1"/>
</dbReference>
<evidence type="ECO:0000313" key="4">
    <source>
        <dbReference type="EMBL" id="RJQ81670.1"/>
    </source>
</evidence>
<feature type="domain" description="DUF6531" evidence="3">
    <location>
        <begin position="349"/>
        <end position="418"/>
    </location>
</feature>
<feature type="compositionally biased region" description="Polar residues" evidence="1">
    <location>
        <begin position="1320"/>
        <end position="1341"/>
    </location>
</feature>
<dbReference type="NCBIfam" id="TIGR01643">
    <property type="entry name" value="YD_repeat_2x"/>
    <property type="match status" value="7"/>
</dbReference>
<dbReference type="InterPro" id="IPR038332">
    <property type="entry name" value="PPE_sf"/>
</dbReference>
<dbReference type="InterPro" id="IPR045351">
    <property type="entry name" value="DUF6531"/>
</dbReference>
<dbReference type="InterPro" id="IPR001826">
    <property type="entry name" value="RHS"/>
</dbReference>
<reference evidence="4 5" key="1">
    <citation type="submission" date="2018-09" db="EMBL/GenBank/DDBJ databases">
        <title>YIM PH 21725 draft genome.</title>
        <authorList>
            <person name="Miao C."/>
        </authorList>
    </citation>
    <scope>NUCLEOTIDE SEQUENCE [LARGE SCALE GENOMIC DNA]</scope>
    <source>
        <strain evidence="5">YIM PH21725</strain>
    </source>
</reference>
<sequence length="1631" mass="177501">MSNPLVAPVKETSAVAGVPLLEDATGLKDAIESKNWAAVAVGAVGTALDVLTAVMDPFGAIFAAGVGWLMEHVGPLKEALNALTGNADEIESQAETWTNVAKELESVSGELAELVKKDLEGWQGEAADAYRKQAEDTSQLLASAQKGSEGAASGVKTAGEVVAAVRSLVRDTIADLVGHLISWALQVVFTMGVGMTWVVPQVVSAVAKTASKITQVTTKLVKALKALMPLLKKAGTLFEEAGKALKGIKGGKPKPGGKPKDIDTPQGAPGKDDGTTTAGSHSPPKDGGTHGSGKPDSPPPGERGGDGEGAATNGGGSSSKSKPDTHDRPVPDRRVCRDEVPPKKKNTCGDPVDIATGEVIMEQVDLELGAFRIGRVHLSSYRAGRSFGATWAATEDQRLEIGRHDVRFVGPDGTILTYPLTAPGAPVRPVSGPRWMLHRDADGSFTLDQGDEGRMLWFAGSGVRPGAVLPVQEILFANGETARFTYETGALKGIQHSDGARVAFRHAKGRLIEMRVLGAEQVPDVVVQTYGYDEHGHLNAVVNSSGLALRFDYDDAGRLTGWQDRNGVWYRYLYDAHGRCIRTVGAEGFMDGTFDYEPGRTRYTDALGHVTSYELNERGQTVRLTNPLGAVTEFAWDESENLISRVDPLGRCTTYDYASEGILRHVIRPDGSVVTLTHEQGALTAVAMRIEDRLWRRDYRSGAAPDPVTTQVGAAIAALPPAVAEVLPEPAERDQFGRPRSVREAGGRVLLGWTVEGLPSARTGARGEREVWHYDGEGNELEHIDELGRLTRREYGPFDKLIAVTDPAGARTQYGYDRALQLVSVTDPLGRVWSLRYDAAGRLSEQTDFGGRTWTFEYDAAGQLVRVIGPGGVTENRYDLLGNLVEVRAPHGTTTYEYDPVGELMRVASADSVVEFERDERGRVVRETIDGRSVTFAYDEEQATIRRRTPSGVDSEWSFDGQERPVALAVGGHTVRFRLDEQGRVLSRETDAASMLQQTYSPRGLPAGQTLATPAGGVLRRAFDYAADGGLAGVRDEQIGTTGYARDAAGRIVSVSGAAGPEQLGYDLAGNLTQWSGATGGTDEYDGLARRTRHHEPGPGGPRTWEYHWTGERLTGVGTPDGGRWRYRYDPLGRRIAKQRLRPDGSVAEWVRFTWDGTTLVEQEHADATGARRTTTWELRPGTGEPVAQLERDALGARFFTFVTDGVGTPTELVDEAGRVAWRGARTLWGRVRPVPSPAGTPLRFPGQYADPESGLHYNVFRYYDPATARYLSQDPLGMDAGSNPTAYVADPFAEFDAIGLLTECERKELEAKNKAAATDPQSRHNAANSGGSSDTPSGNSNKRKAEDPPEDTTQPNSKKTKNDPWERVPWTNETNQHLLDQKAGPNGPLNGWKIPERASKPGERWDGRHIISFQTMRDNLQKWVNHHYPPGHPERDKMYNEKYPEVLKQLNSKKENLPIGEGTTNSSLGAIVKNFPVVEKRVDGTYTPSGKTHPDPPMNPEKALDKSGGYSKPLKGEFAKPIYDAFPNSKGFSGDYRHFGTPEQQRPLLNDIRDSADFDWPGGKPQQFEDWSSSFREFNQLGQHPERFGPEDLDGVIDRFMNLKAPDGSHDSFDQFNHRPGATTKPLTKK</sequence>
<feature type="compositionally biased region" description="Basic and acidic residues" evidence="1">
    <location>
        <begin position="321"/>
        <end position="342"/>
    </location>
</feature>
<dbReference type="InterPro" id="IPR006530">
    <property type="entry name" value="YD"/>
</dbReference>
<dbReference type="PANTHER" id="PTHR32305">
    <property type="match status" value="1"/>
</dbReference>
<feature type="region of interest" description="Disordered" evidence="1">
    <location>
        <begin position="1312"/>
        <end position="1406"/>
    </location>
</feature>
<keyword evidence="5" id="KW-1185">Reference proteome</keyword>
<evidence type="ECO:0000313" key="5">
    <source>
        <dbReference type="Proteomes" id="UP000285112"/>
    </source>
</evidence>
<feature type="region of interest" description="Disordered" evidence="1">
    <location>
        <begin position="246"/>
        <end position="349"/>
    </location>
</feature>
<dbReference type="Pfam" id="PF20148">
    <property type="entry name" value="DUF6531"/>
    <property type="match status" value="1"/>
</dbReference>
<dbReference type="Pfam" id="PF05593">
    <property type="entry name" value="RHS_repeat"/>
    <property type="match status" value="4"/>
</dbReference>
<feature type="compositionally biased region" description="Basic and acidic residues" evidence="1">
    <location>
        <begin position="1395"/>
        <end position="1406"/>
    </location>
</feature>
<feature type="compositionally biased region" description="Basic and acidic residues" evidence="1">
    <location>
        <begin position="1608"/>
        <end position="1618"/>
    </location>
</feature>
<dbReference type="Pfam" id="PF03527">
    <property type="entry name" value="RHS"/>
    <property type="match status" value="1"/>
</dbReference>
<evidence type="ECO:0000256" key="1">
    <source>
        <dbReference type="SAM" id="MobiDB-lite"/>
    </source>
</evidence>
<dbReference type="InterPro" id="IPR022385">
    <property type="entry name" value="Rhs_assc_core"/>
</dbReference>
<proteinExistence type="predicted"/>
<dbReference type="OrthoDB" id="4981820at2"/>
<feature type="domain" description="RHS protein conserved region" evidence="2">
    <location>
        <begin position="1202"/>
        <end position="1233"/>
    </location>
</feature>
<dbReference type="Gene3D" id="1.20.1260.20">
    <property type="entry name" value="PPE superfamily"/>
    <property type="match status" value="1"/>
</dbReference>
<organism evidence="4 5">
    <name type="scientific">Amycolatopsis panacis</name>
    <dbReference type="NCBI Taxonomy" id="2340917"/>
    <lineage>
        <taxon>Bacteria</taxon>
        <taxon>Bacillati</taxon>
        <taxon>Actinomycetota</taxon>
        <taxon>Actinomycetes</taxon>
        <taxon>Pseudonocardiales</taxon>
        <taxon>Pseudonocardiaceae</taxon>
        <taxon>Amycolatopsis</taxon>
    </lineage>
</organism>
<dbReference type="RefSeq" id="WP_120025462.1">
    <property type="nucleotide sequence ID" value="NZ_QZFV01000107.1"/>
</dbReference>
<dbReference type="NCBIfam" id="TIGR03696">
    <property type="entry name" value="Rhs_assc_core"/>
    <property type="match status" value="1"/>
</dbReference>
<accession>A0A419HX87</accession>
<dbReference type="InterPro" id="IPR050708">
    <property type="entry name" value="T6SS_VgrG/RHS"/>
</dbReference>
<gene>
    <name evidence="4" type="ORF">D5S19_22875</name>
</gene>